<dbReference type="PANTHER" id="PTHR30632:SF0">
    <property type="entry name" value="SULFATE-BINDING PROTEIN"/>
    <property type="match status" value="1"/>
</dbReference>
<name>A0A410MDH1_9BACI</name>
<feature type="chain" id="PRO_5038928026" evidence="6">
    <location>
        <begin position="19"/>
        <end position="261"/>
    </location>
</feature>
<dbReference type="OrthoDB" id="9785015at2"/>
<gene>
    <name evidence="7" type="primary">modA</name>
    <name evidence="7" type="ORF">HLI_11525</name>
</gene>
<feature type="signal peptide" evidence="6">
    <location>
        <begin position="1"/>
        <end position="18"/>
    </location>
</feature>
<proteinExistence type="inferred from homology"/>
<evidence type="ECO:0000313" key="8">
    <source>
        <dbReference type="Proteomes" id="UP000287756"/>
    </source>
</evidence>
<evidence type="ECO:0000256" key="1">
    <source>
        <dbReference type="ARBA" id="ARBA00009175"/>
    </source>
</evidence>
<comment type="similarity">
    <text evidence="1">Belongs to the bacterial solute-binding protein ModA family.</text>
</comment>
<protein>
    <submittedName>
        <fullName evidence="7">Molybdate ABC transporter substrate-binding protein</fullName>
    </submittedName>
</protein>
<evidence type="ECO:0000256" key="6">
    <source>
        <dbReference type="SAM" id="SignalP"/>
    </source>
</evidence>
<evidence type="ECO:0000313" key="7">
    <source>
        <dbReference type="EMBL" id="QAS52779.1"/>
    </source>
</evidence>
<feature type="binding site" evidence="5">
    <location>
        <position position="145"/>
    </location>
    <ligand>
        <name>molybdate</name>
        <dbReference type="ChEBI" id="CHEBI:36264"/>
    </ligand>
</feature>
<keyword evidence="4 6" id="KW-0732">Signal</keyword>
<dbReference type="Proteomes" id="UP000287756">
    <property type="component" value="Chromosome"/>
</dbReference>
<dbReference type="Gene3D" id="3.40.190.10">
    <property type="entry name" value="Periplasmic binding protein-like II"/>
    <property type="match status" value="2"/>
</dbReference>
<dbReference type="NCBIfam" id="TIGR01256">
    <property type="entry name" value="modA"/>
    <property type="match status" value="1"/>
</dbReference>
<dbReference type="GO" id="GO:0030973">
    <property type="term" value="F:molybdate ion binding"/>
    <property type="evidence" value="ECO:0007669"/>
    <property type="project" value="UniProtKB-ARBA"/>
</dbReference>
<accession>A0A410MDH1</accession>
<reference evidence="7 8" key="1">
    <citation type="submission" date="2018-01" db="EMBL/GenBank/DDBJ databases">
        <title>The whole genome sequencing and assembly of Halobacillus litoralis ERB031 strain.</title>
        <authorList>
            <person name="Lee S.-J."/>
            <person name="Park M.-K."/>
            <person name="Kim J.-Y."/>
            <person name="Lee Y.-J."/>
            <person name="Yi H."/>
            <person name="Bahn Y.-S."/>
            <person name="Kim J.F."/>
            <person name="Lee D.-W."/>
        </authorList>
    </citation>
    <scope>NUCLEOTIDE SEQUENCE [LARGE SCALE GENOMIC DNA]</scope>
    <source>
        <strain evidence="7 8">ERB 031</strain>
    </source>
</reference>
<dbReference type="PROSITE" id="PS51257">
    <property type="entry name" value="PROKAR_LIPOPROTEIN"/>
    <property type="match status" value="1"/>
</dbReference>
<keyword evidence="2 5" id="KW-0500">Molybdenum</keyword>
<evidence type="ECO:0000256" key="5">
    <source>
        <dbReference type="PIRSR" id="PIRSR004846-1"/>
    </source>
</evidence>
<dbReference type="Pfam" id="PF13531">
    <property type="entry name" value="SBP_bac_11"/>
    <property type="match status" value="1"/>
</dbReference>
<dbReference type="GO" id="GO:0015689">
    <property type="term" value="P:molybdate ion transport"/>
    <property type="evidence" value="ECO:0007669"/>
    <property type="project" value="InterPro"/>
</dbReference>
<organism evidence="7 8">
    <name type="scientific">Halobacillus litoralis</name>
    <dbReference type="NCBI Taxonomy" id="45668"/>
    <lineage>
        <taxon>Bacteria</taxon>
        <taxon>Bacillati</taxon>
        <taxon>Bacillota</taxon>
        <taxon>Bacilli</taxon>
        <taxon>Bacillales</taxon>
        <taxon>Bacillaceae</taxon>
        <taxon>Halobacillus</taxon>
    </lineage>
</organism>
<dbReference type="GO" id="GO:0046872">
    <property type="term" value="F:metal ion binding"/>
    <property type="evidence" value="ECO:0007669"/>
    <property type="project" value="UniProtKB-KW"/>
</dbReference>
<dbReference type="AlphaFoldDB" id="A0A410MDH1"/>
<sequence length="261" mass="29241">MKKNFLMLYFCAITLSLAGCMSNTEENEITIAAASSLTDVLEQAIPLFEKEYDIEVNLLLGGSGKLARQIEQGAPVDVYLSADRRWIEDLEQAGMVETDSYVEYATNRLVLVGSNTQEESLVFRKLNSLSNDKQLAIGNPKSVPAGTYTKQAMEKIQVWEQLKKQVIFASNVRQVLTYVETDEVDYGIIYASDAEISDNVKVLDEVDNQLHDSIIYPGIITSKSRSKEKSKAFLSFLNKKQIQGIFKSYGFMSVANRSMVE</sequence>
<dbReference type="FunFam" id="3.40.190.10:FF:000035">
    <property type="entry name" value="Molybdate ABC transporter substrate-binding protein"/>
    <property type="match status" value="1"/>
</dbReference>
<dbReference type="SUPFAM" id="SSF53850">
    <property type="entry name" value="Periplasmic binding protein-like II"/>
    <property type="match status" value="1"/>
</dbReference>
<evidence type="ECO:0000256" key="4">
    <source>
        <dbReference type="ARBA" id="ARBA00022729"/>
    </source>
</evidence>
<evidence type="ECO:0000256" key="3">
    <source>
        <dbReference type="ARBA" id="ARBA00022723"/>
    </source>
</evidence>
<feature type="binding site" evidence="5">
    <location>
        <position position="63"/>
    </location>
    <ligand>
        <name>molybdate</name>
        <dbReference type="ChEBI" id="CHEBI:36264"/>
    </ligand>
</feature>
<keyword evidence="3 5" id="KW-0479">Metal-binding</keyword>
<dbReference type="KEGG" id="hli:HLI_11525"/>
<dbReference type="InterPro" id="IPR005950">
    <property type="entry name" value="ModA"/>
</dbReference>
<dbReference type="EMBL" id="CP026118">
    <property type="protein sequence ID" value="QAS52779.1"/>
    <property type="molecule type" value="Genomic_DNA"/>
</dbReference>
<evidence type="ECO:0000256" key="2">
    <source>
        <dbReference type="ARBA" id="ARBA00022505"/>
    </source>
</evidence>
<feature type="binding site" evidence="5">
    <location>
        <position position="36"/>
    </location>
    <ligand>
        <name>molybdate</name>
        <dbReference type="ChEBI" id="CHEBI:36264"/>
    </ligand>
</feature>
<dbReference type="PIRSF" id="PIRSF004846">
    <property type="entry name" value="ModA"/>
    <property type="match status" value="1"/>
</dbReference>
<feature type="binding site" evidence="5">
    <location>
        <position position="190"/>
    </location>
    <ligand>
        <name>molybdate</name>
        <dbReference type="ChEBI" id="CHEBI:36264"/>
    </ligand>
</feature>
<dbReference type="RefSeq" id="WP_128525057.1">
    <property type="nucleotide sequence ID" value="NZ_CANLVY010000001.1"/>
</dbReference>
<dbReference type="InterPro" id="IPR050682">
    <property type="entry name" value="ModA/WtpA"/>
</dbReference>
<dbReference type="PANTHER" id="PTHR30632">
    <property type="entry name" value="MOLYBDATE-BINDING PERIPLASMIC PROTEIN"/>
    <property type="match status" value="1"/>
</dbReference>
<dbReference type="GO" id="GO:1901359">
    <property type="term" value="F:tungstate binding"/>
    <property type="evidence" value="ECO:0007669"/>
    <property type="project" value="UniProtKB-ARBA"/>
</dbReference>
<feature type="binding site" evidence="5">
    <location>
        <position position="172"/>
    </location>
    <ligand>
        <name>molybdate</name>
        <dbReference type="ChEBI" id="CHEBI:36264"/>
    </ligand>
</feature>